<dbReference type="KEGG" id="nga:Ngar_c06580"/>
<protein>
    <submittedName>
        <fullName evidence="1">Uncharacterized protein</fullName>
    </submittedName>
</protein>
<proteinExistence type="predicted"/>
<dbReference type="HOGENOM" id="CLU_2406448_0_0_2"/>
<accession>K0I8J4</accession>
<dbReference type="Proteomes" id="UP000008037">
    <property type="component" value="Chromosome"/>
</dbReference>
<gene>
    <name evidence="1" type="ordered locus">Ngar_c06580</name>
</gene>
<dbReference type="BioCyc" id="CNIT1237085:G1324-656-MONOMER"/>
<reference evidence="1 2" key="1">
    <citation type="journal article" date="2012" name="Environ. Microbiol.">
        <title>The genome of the ammonia-oxidizing Candidatus Nitrososphaera gargensis: insights into metabolic versatility and environmental adaptations.</title>
        <authorList>
            <person name="Spang A."/>
            <person name="Poehlein A."/>
            <person name="Offre P."/>
            <person name="Zumbragel S."/>
            <person name="Haider S."/>
            <person name="Rychlik N."/>
            <person name="Nowka B."/>
            <person name="Schmeisser C."/>
            <person name="Lebedeva E.V."/>
            <person name="Rattei T."/>
            <person name="Bohm C."/>
            <person name="Schmid M."/>
            <person name="Galushko A."/>
            <person name="Hatzenpichler R."/>
            <person name="Weinmaier T."/>
            <person name="Daniel R."/>
            <person name="Schleper C."/>
            <person name="Spieck E."/>
            <person name="Streit W."/>
            <person name="Wagner M."/>
        </authorList>
    </citation>
    <scope>NUCLEOTIDE SEQUENCE [LARGE SCALE GENOMIC DNA]</scope>
    <source>
        <strain evidence="2">Ga9.2</strain>
    </source>
</reference>
<dbReference type="InParanoid" id="K0I8J4"/>
<sequence>MVDMIVLQNGENLIRRDSVELFSDGRRKFGKGMLYLTNTRLMFEMKNGMVPRLVALHTIQSVVPVKKNEFTMSYMNDDGTKISDGVTSEDWL</sequence>
<name>K0I8J4_NITGG</name>
<evidence type="ECO:0000313" key="2">
    <source>
        <dbReference type="Proteomes" id="UP000008037"/>
    </source>
</evidence>
<organism evidence="1 2">
    <name type="scientific">Nitrososphaera gargensis (strain Ga9.2)</name>
    <dbReference type="NCBI Taxonomy" id="1237085"/>
    <lineage>
        <taxon>Archaea</taxon>
        <taxon>Nitrososphaerota</taxon>
        <taxon>Nitrososphaeria</taxon>
        <taxon>Nitrososphaerales</taxon>
        <taxon>Nitrososphaeraceae</taxon>
        <taxon>Nitrososphaera</taxon>
    </lineage>
</organism>
<dbReference type="EMBL" id="CP002408">
    <property type="protein sequence ID" value="AFU57601.1"/>
    <property type="molecule type" value="Genomic_DNA"/>
</dbReference>
<dbReference type="AlphaFoldDB" id="K0I8J4"/>
<evidence type="ECO:0000313" key="1">
    <source>
        <dbReference type="EMBL" id="AFU57601.1"/>
    </source>
</evidence>
<dbReference type="STRING" id="1237085.Ngar_c06580"/>
<keyword evidence="2" id="KW-1185">Reference proteome</keyword>